<protein>
    <submittedName>
        <fullName evidence="2">Uncharacterized protein</fullName>
    </submittedName>
</protein>
<reference evidence="2" key="1">
    <citation type="submission" date="2023-03" db="EMBL/GenBank/DDBJ databases">
        <title>Massive genome expansion in bonnet fungi (Mycena s.s.) driven by repeated elements and novel gene families across ecological guilds.</title>
        <authorList>
            <consortium name="Lawrence Berkeley National Laboratory"/>
            <person name="Harder C.B."/>
            <person name="Miyauchi S."/>
            <person name="Viragh M."/>
            <person name="Kuo A."/>
            <person name="Thoen E."/>
            <person name="Andreopoulos B."/>
            <person name="Lu D."/>
            <person name="Skrede I."/>
            <person name="Drula E."/>
            <person name="Henrissat B."/>
            <person name="Morin E."/>
            <person name="Kohler A."/>
            <person name="Barry K."/>
            <person name="LaButti K."/>
            <person name="Morin E."/>
            <person name="Salamov A."/>
            <person name="Lipzen A."/>
            <person name="Mereny Z."/>
            <person name="Hegedus B."/>
            <person name="Baldrian P."/>
            <person name="Stursova M."/>
            <person name="Weitz H."/>
            <person name="Taylor A."/>
            <person name="Grigoriev I.V."/>
            <person name="Nagy L.G."/>
            <person name="Martin F."/>
            <person name="Kauserud H."/>
        </authorList>
    </citation>
    <scope>NUCLEOTIDE SEQUENCE</scope>
    <source>
        <strain evidence="2">CBHHK182m</strain>
    </source>
</reference>
<feature type="compositionally biased region" description="Basic and acidic residues" evidence="1">
    <location>
        <begin position="29"/>
        <end position="46"/>
    </location>
</feature>
<evidence type="ECO:0000313" key="3">
    <source>
        <dbReference type="Proteomes" id="UP001215598"/>
    </source>
</evidence>
<evidence type="ECO:0000313" key="2">
    <source>
        <dbReference type="EMBL" id="KAJ7724405.1"/>
    </source>
</evidence>
<dbReference type="EMBL" id="JARKIB010000203">
    <property type="protein sequence ID" value="KAJ7724405.1"/>
    <property type="molecule type" value="Genomic_DNA"/>
</dbReference>
<sequence>MAAFGGTRRWKRDGEAVEFNGNGGCGEADSDHVSTPRKPYDSDERRRHGVSTHTCLELPGKKQRHCRSGLSKAISQQWTALSPETLHPGYVHRPECSGAKNCTKPKREASRRLKYLARHCTPLTMYARGLSR</sequence>
<evidence type="ECO:0000256" key="1">
    <source>
        <dbReference type="SAM" id="MobiDB-lite"/>
    </source>
</evidence>
<dbReference type="AlphaFoldDB" id="A0AAD7HN61"/>
<comment type="caution">
    <text evidence="2">The sequence shown here is derived from an EMBL/GenBank/DDBJ whole genome shotgun (WGS) entry which is preliminary data.</text>
</comment>
<dbReference type="Proteomes" id="UP001215598">
    <property type="component" value="Unassembled WGS sequence"/>
</dbReference>
<gene>
    <name evidence="2" type="ORF">B0H16DRAFT_1472448</name>
</gene>
<feature type="region of interest" description="Disordered" evidence="1">
    <location>
        <begin position="1"/>
        <end position="52"/>
    </location>
</feature>
<proteinExistence type="predicted"/>
<accession>A0AAD7HN61</accession>
<name>A0AAD7HN61_9AGAR</name>
<organism evidence="2 3">
    <name type="scientific">Mycena metata</name>
    <dbReference type="NCBI Taxonomy" id="1033252"/>
    <lineage>
        <taxon>Eukaryota</taxon>
        <taxon>Fungi</taxon>
        <taxon>Dikarya</taxon>
        <taxon>Basidiomycota</taxon>
        <taxon>Agaricomycotina</taxon>
        <taxon>Agaricomycetes</taxon>
        <taxon>Agaricomycetidae</taxon>
        <taxon>Agaricales</taxon>
        <taxon>Marasmiineae</taxon>
        <taxon>Mycenaceae</taxon>
        <taxon>Mycena</taxon>
    </lineage>
</organism>
<keyword evidence="3" id="KW-1185">Reference proteome</keyword>